<dbReference type="EC" id="2.6.1.57" evidence="6"/>
<dbReference type="GO" id="GO:0030170">
    <property type="term" value="F:pyridoxal phosphate binding"/>
    <property type="evidence" value="ECO:0007669"/>
    <property type="project" value="UniProtKB-UniRule"/>
</dbReference>
<keyword evidence="9" id="KW-1185">Reference proteome</keyword>
<dbReference type="KEGG" id="csil:CBE74_00800"/>
<comment type="catalytic activity">
    <reaction evidence="6">
        <text>an aromatic L-alpha-amino acid + 2-oxoglutarate = an aromatic oxo-acid + L-glutamate</text>
        <dbReference type="Rhea" id="RHEA:17533"/>
        <dbReference type="ChEBI" id="CHEBI:16810"/>
        <dbReference type="ChEBI" id="CHEBI:29985"/>
        <dbReference type="ChEBI" id="CHEBI:73309"/>
        <dbReference type="ChEBI" id="CHEBI:84824"/>
        <dbReference type="EC" id="2.6.1.57"/>
    </reaction>
</comment>
<evidence type="ECO:0000313" key="8">
    <source>
        <dbReference type="EMBL" id="ARU45291.1"/>
    </source>
</evidence>
<gene>
    <name evidence="8" type="primary">hisC</name>
    <name evidence="6" type="synonym">pat</name>
    <name evidence="8" type="ORF">CBE74_00800</name>
</gene>
<dbReference type="OrthoDB" id="9809616at2"/>
<evidence type="ECO:0000256" key="1">
    <source>
        <dbReference type="ARBA" id="ARBA00001933"/>
    </source>
</evidence>
<reference evidence="8 9" key="3">
    <citation type="journal article" date="2020" name="Int. J. Syst. Evol. Microbiol.">
        <title>Corynebacterium silvaticum sp. nov., a unique group of NTTB corynebacteria in wild boar and roe deer.</title>
        <authorList>
            <person name="Dangel A."/>
            <person name="Berger A."/>
            <person name="Rau J."/>
            <person name="Eisenberg T."/>
            <person name="Kampfer P."/>
            <person name="Margos G."/>
            <person name="Contzen M."/>
            <person name="Busse H.J."/>
            <person name="Konrad R."/>
            <person name="Peters M."/>
            <person name="Sting R."/>
            <person name="Sing A."/>
        </authorList>
    </citation>
    <scope>NUCLEOTIDE SEQUENCE [LARGE SCALE GENOMIC DNA]</scope>
    <source>
        <strain evidence="8 9">PO100/5</strain>
    </source>
</reference>
<dbReference type="PANTHER" id="PTHR43643">
    <property type="entry name" value="HISTIDINOL-PHOSPHATE AMINOTRANSFERASE 2"/>
    <property type="match status" value="1"/>
</dbReference>
<reference evidence="8 9" key="2">
    <citation type="journal article" date="2020" name="Antonie Van Leeuwenhoek">
        <title>Phylogenomic characterisation of a novel corynebacterial species pathogenic to animals.</title>
        <authorList>
            <person name="Moller J."/>
            <person name="Musella L."/>
            <person name="Melnikov V."/>
            <person name="Geissdorfer W."/>
            <person name="Burkovski A."/>
            <person name="Sangal V."/>
        </authorList>
    </citation>
    <scope>NUCLEOTIDE SEQUENCE [LARGE SCALE GENOMIC DNA]</scope>
    <source>
        <strain evidence="8 9">PO100/5</strain>
    </source>
</reference>
<dbReference type="InterPro" id="IPR005861">
    <property type="entry name" value="HisP_aminotrans"/>
</dbReference>
<dbReference type="NCBIfam" id="TIGR01141">
    <property type="entry name" value="hisC"/>
    <property type="match status" value="1"/>
</dbReference>
<evidence type="ECO:0000259" key="7">
    <source>
        <dbReference type="Pfam" id="PF00155"/>
    </source>
</evidence>
<comment type="subunit">
    <text evidence="2 6">Homodimer.</text>
</comment>
<dbReference type="InterPro" id="IPR015421">
    <property type="entry name" value="PyrdxlP-dep_Trfase_major"/>
</dbReference>
<keyword evidence="4 6" id="KW-0808">Transferase</keyword>
<evidence type="ECO:0000256" key="3">
    <source>
        <dbReference type="ARBA" id="ARBA00022576"/>
    </source>
</evidence>
<dbReference type="InterPro" id="IPR050106">
    <property type="entry name" value="HistidinolP_aminotransfase"/>
</dbReference>
<dbReference type="CDD" id="cd00609">
    <property type="entry name" value="AAT_like"/>
    <property type="match status" value="1"/>
</dbReference>
<dbReference type="GO" id="GO:0008793">
    <property type="term" value="F:aromatic-amino-acid transaminase activity"/>
    <property type="evidence" value="ECO:0007669"/>
    <property type="project" value="UniProtKB-UniRule"/>
</dbReference>
<evidence type="ECO:0000256" key="2">
    <source>
        <dbReference type="ARBA" id="ARBA00011738"/>
    </source>
</evidence>
<feature type="domain" description="Aminotransferase class I/classII large" evidence="7">
    <location>
        <begin position="21"/>
        <end position="336"/>
    </location>
</feature>
<dbReference type="Pfam" id="PF00155">
    <property type="entry name" value="Aminotran_1_2"/>
    <property type="match status" value="1"/>
</dbReference>
<dbReference type="GO" id="GO:0000105">
    <property type="term" value="P:L-histidine biosynthetic process"/>
    <property type="evidence" value="ECO:0007669"/>
    <property type="project" value="InterPro"/>
</dbReference>
<dbReference type="GO" id="GO:0004400">
    <property type="term" value="F:histidinol-phosphate transaminase activity"/>
    <property type="evidence" value="ECO:0007669"/>
    <property type="project" value="InterPro"/>
</dbReference>
<dbReference type="Gene3D" id="3.40.640.10">
    <property type="entry name" value="Type I PLP-dependent aspartate aminotransferase-like (Major domain)"/>
    <property type="match status" value="1"/>
</dbReference>
<comment type="cofactor">
    <cofactor evidence="1 6">
        <name>pyridoxal 5'-phosphate</name>
        <dbReference type="ChEBI" id="CHEBI:597326"/>
    </cofactor>
</comment>
<dbReference type="PANTHER" id="PTHR43643:SF3">
    <property type="entry name" value="HISTIDINOL-PHOSPHATE AMINOTRANSFERASE"/>
    <property type="match status" value="1"/>
</dbReference>
<comment type="similarity">
    <text evidence="6">Belongs to the class-II pyridoxal-phosphate-dependent aminotransferase family.</text>
</comment>
<dbReference type="GeneID" id="75006839"/>
<dbReference type="RefSeq" id="WP_087453178.1">
    <property type="nucleotide sequence ID" value="NZ_CP021417.2"/>
</dbReference>
<protein>
    <recommendedName>
        <fullName evidence="6">Aromatic amino acid aminotransferase</fullName>
        <shortName evidence="6">ArAT</shortName>
        <ecNumber evidence="6">2.6.1.57</ecNumber>
    </recommendedName>
</protein>
<dbReference type="NCBIfam" id="NF002878">
    <property type="entry name" value="PRK03321.1"/>
    <property type="match status" value="1"/>
</dbReference>
<dbReference type="InterPro" id="IPR015424">
    <property type="entry name" value="PyrdxlP-dep_Trfase"/>
</dbReference>
<dbReference type="PROSITE" id="PS00599">
    <property type="entry name" value="AA_TRANSFER_CLASS_2"/>
    <property type="match status" value="1"/>
</dbReference>
<evidence type="ECO:0000256" key="5">
    <source>
        <dbReference type="ARBA" id="ARBA00022898"/>
    </source>
</evidence>
<organism evidence="8 9">
    <name type="scientific">Corynebacterium silvaticum</name>
    <dbReference type="NCBI Taxonomy" id="2320431"/>
    <lineage>
        <taxon>Bacteria</taxon>
        <taxon>Bacillati</taxon>
        <taxon>Actinomycetota</taxon>
        <taxon>Actinomycetes</taxon>
        <taxon>Mycobacteriales</taxon>
        <taxon>Corynebacteriaceae</taxon>
        <taxon>Corynebacterium</taxon>
    </lineage>
</organism>
<keyword evidence="5 6" id="KW-0663">Pyridoxal phosphate</keyword>
<evidence type="ECO:0000313" key="9">
    <source>
        <dbReference type="Proteomes" id="UP000195652"/>
    </source>
</evidence>
<comment type="function">
    <text evidence="6">Aminotransferase that catalyzes the conversion of aromatic amino acids and 2-oxoglutarate into corresponding aromatic oxo acids and L-glutamate.</text>
</comment>
<dbReference type="HAMAP" id="MF_01513">
    <property type="entry name" value="Phe_aminotrans_2"/>
    <property type="match status" value="1"/>
</dbReference>
<reference evidence="8 9" key="4">
    <citation type="journal article" date="2020" name="PLoS ONE">
        <title>Taxonomic classification of strain PO100/5 shows a broader geographic distribution and genetic markers of the recently described Corynebacterium silvaticum.</title>
        <authorList>
            <person name="Viana M.V.C."/>
            <person name="Profeta R."/>
            <person name="da Silva A.L."/>
            <person name="Hurtado R."/>
            <person name="Cerqueira J.C."/>
            <person name="Ribeiro B.F.S."/>
            <person name="Almeida M.O."/>
            <person name="Morais-Rodrigues F."/>
            <person name="Soares S.C."/>
            <person name="Oliveira M."/>
            <person name="Tavares L."/>
            <person name="Figueiredo H."/>
            <person name="Wattam A.R."/>
            <person name="Barh D."/>
            <person name="Ghosh P."/>
            <person name="Silva A."/>
            <person name="Azevedo V."/>
        </authorList>
    </citation>
    <scope>NUCLEOTIDE SEQUENCE [LARGE SCALE GENOMIC DNA]</scope>
    <source>
        <strain evidence="8 9">PO100/5</strain>
    </source>
</reference>
<keyword evidence="3 6" id="KW-0032">Aminotransferase</keyword>
<dbReference type="InterPro" id="IPR015422">
    <property type="entry name" value="PyrdxlP-dep_Trfase_small"/>
</dbReference>
<sequence length="343" mass="36859">MIREDLAQIPTYVPGKQADHALKLSSNEVAFGPLPGAAEAMAKAATTVNRYPDMGAEEIRKRLAEHLGLDAQQVAVGCGSSALCQQLVQISAGPGDEVIFPWRSFEAYPIFVHVTGATPVAVPLKEGFNDLDAMAAAITENTRLIFVCNPNNPTGTLISQDAFLAFMNKVPSNVLVALDEAYIEYVHAEDTPLATELIDAYPNLVGLRTFSKAFGLAGIRIGYAFGSPSLIEALNKVALPFGVNAVAQAGAIASLESLDELMERTEEVVTNRDRVADHVGAGHSQANFVWIPADSRPESPMEIAEQLRNHDVVVRAFPEGVRITVTNSEETDRLLAAWDASFS</sequence>
<dbReference type="InterPro" id="IPR004839">
    <property type="entry name" value="Aminotransferase_I/II_large"/>
</dbReference>
<dbReference type="EMBL" id="CP021417">
    <property type="protein sequence ID" value="ARU45291.1"/>
    <property type="molecule type" value="Genomic_DNA"/>
</dbReference>
<dbReference type="AlphaFoldDB" id="A0A7Y4UPH7"/>
<reference evidence="8 9" key="1">
    <citation type="journal article" date="2014" name="BMC Vet. Res.">
        <title>First report of Corynebacterium pseudotuberculosis from caseous lymphadenitis lesions in Black Alentejano pig (Sus scrofa domesticus).</title>
        <authorList>
            <person name="Oliveira M."/>
            <person name="Barroco C."/>
            <person name="Mottola C."/>
            <person name="Santos R."/>
            <person name="Lemsaddek A."/>
            <person name="Tavares L."/>
            <person name="Semedo-Lemsaddek T."/>
        </authorList>
    </citation>
    <scope>NUCLEOTIDE SEQUENCE [LARGE SCALE GENOMIC DNA]</scope>
    <source>
        <strain evidence="8 9">PO100/5</strain>
    </source>
</reference>
<accession>A0A7Y4UPH7</accession>
<dbReference type="Proteomes" id="UP000195652">
    <property type="component" value="Chromosome"/>
</dbReference>
<dbReference type="SUPFAM" id="SSF53383">
    <property type="entry name" value="PLP-dependent transferases"/>
    <property type="match status" value="1"/>
</dbReference>
<dbReference type="HAMAP" id="MF_01023">
    <property type="entry name" value="HisC_aminotrans_2"/>
    <property type="match status" value="1"/>
</dbReference>
<dbReference type="Gene3D" id="3.90.1150.10">
    <property type="entry name" value="Aspartate Aminotransferase, domain 1"/>
    <property type="match status" value="1"/>
</dbReference>
<name>A0A7Y4UPH7_9CORY</name>
<dbReference type="InterPro" id="IPR024892">
    <property type="entry name" value="ArAT"/>
</dbReference>
<evidence type="ECO:0000256" key="4">
    <source>
        <dbReference type="ARBA" id="ARBA00022679"/>
    </source>
</evidence>
<proteinExistence type="inferred from homology"/>
<evidence type="ECO:0000256" key="6">
    <source>
        <dbReference type="HAMAP-Rule" id="MF_01513"/>
    </source>
</evidence>
<feature type="modified residue" description="N6-(pyridoxal phosphate)lysine" evidence="6">
    <location>
        <position position="212"/>
    </location>
</feature>
<dbReference type="InterPro" id="IPR001917">
    <property type="entry name" value="Aminotrans_II_pyridoxalP_BS"/>
</dbReference>